<evidence type="ECO:0000313" key="1">
    <source>
        <dbReference type="EMBL" id="CCB61264.1"/>
    </source>
</evidence>
<dbReference type="EMBL" id="FN596738">
    <property type="protein sequence ID" value="CCB61264.1"/>
    <property type="molecule type" value="Genomic_DNA"/>
</dbReference>
<protein>
    <submittedName>
        <fullName evidence="1">Uncharacterized protein</fullName>
    </submittedName>
</protein>
<accession>F6I2U7</accession>
<organism evidence="1 2">
    <name type="scientific">Vitis vinifera</name>
    <name type="common">Grape</name>
    <dbReference type="NCBI Taxonomy" id="29760"/>
    <lineage>
        <taxon>Eukaryota</taxon>
        <taxon>Viridiplantae</taxon>
        <taxon>Streptophyta</taxon>
        <taxon>Embryophyta</taxon>
        <taxon>Tracheophyta</taxon>
        <taxon>Spermatophyta</taxon>
        <taxon>Magnoliopsida</taxon>
        <taxon>eudicotyledons</taxon>
        <taxon>Gunneridae</taxon>
        <taxon>Pentapetalae</taxon>
        <taxon>rosids</taxon>
        <taxon>Vitales</taxon>
        <taxon>Vitaceae</taxon>
        <taxon>Viteae</taxon>
        <taxon>Vitis</taxon>
    </lineage>
</organism>
<dbReference type="InParanoid" id="F6I2U7"/>
<gene>
    <name evidence="1" type="ordered locus">VIT_16s0013g02060</name>
</gene>
<dbReference type="PaxDb" id="29760-VIT_16s0013g02060.t01"/>
<evidence type="ECO:0000313" key="2">
    <source>
        <dbReference type="Proteomes" id="UP000009183"/>
    </source>
</evidence>
<name>F6I2U7_VITVI</name>
<dbReference type="HOGENOM" id="CLU_2872200_0_0_1"/>
<dbReference type="AlphaFoldDB" id="F6I2U7"/>
<dbReference type="Proteomes" id="UP000009183">
    <property type="component" value="Chromosome 16"/>
</dbReference>
<sequence length="64" mass="7493">MPQTTLFVILKGFQEWRQASHVRESRTKKNKEETVFVCKYGITLQVVEERLKNKRSLPNLGGFP</sequence>
<proteinExistence type="predicted"/>
<reference evidence="2" key="1">
    <citation type="journal article" date="2007" name="Nature">
        <title>The grapevine genome sequence suggests ancestral hexaploidization in major angiosperm phyla.</title>
        <authorList>
            <consortium name="The French-Italian Public Consortium for Grapevine Genome Characterization."/>
            <person name="Jaillon O."/>
            <person name="Aury J.-M."/>
            <person name="Noel B."/>
            <person name="Policriti A."/>
            <person name="Clepet C."/>
            <person name="Casagrande A."/>
            <person name="Choisne N."/>
            <person name="Aubourg S."/>
            <person name="Vitulo N."/>
            <person name="Jubin C."/>
            <person name="Vezzi A."/>
            <person name="Legeai F."/>
            <person name="Hugueney P."/>
            <person name="Dasilva C."/>
            <person name="Horner D."/>
            <person name="Mica E."/>
            <person name="Jublot D."/>
            <person name="Poulain J."/>
            <person name="Bruyere C."/>
            <person name="Billault A."/>
            <person name="Segurens B."/>
            <person name="Gouyvenoux M."/>
            <person name="Ugarte E."/>
            <person name="Cattonaro F."/>
            <person name="Anthouard V."/>
            <person name="Vico V."/>
            <person name="Del Fabbro C."/>
            <person name="Alaux M."/>
            <person name="Di Gaspero G."/>
            <person name="Dumas V."/>
            <person name="Felice N."/>
            <person name="Paillard S."/>
            <person name="Juman I."/>
            <person name="Moroldo M."/>
            <person name="Scalabrin S."/>
            <person name="Canaguier A."/>
            <person name="Le Clainche I."/>
            <person name="Malacrida G."/>
            <person name="Durand E."/>
            <person name="Pesole G."/>
            <person name="Laucou V."/>
            <person name="Chatelet P."/>
            <person name="Merdinoglu D."/>
            <person name="Delledonne M."/>
            <person name="Pezzotti M."/>
            <person name="Lecharny A."/>
            <person name="Scarpelli C."/>
            <person name="Artiguenave F."/>
            <person name="Pe M.E."/>
            <person name="Valle G."/>
            <person name="Morgante M."/>
            <person name="Caboche M."/>
            <person name="Adam-Blondon A.-F."/>
            <person name="Weissenbach J."/>
            <person name="Quetier F."/>
            <person name="Wincker P."/>
        </authorList>
    </citation>
    <scope>NUCLEOTIDE SEQUENCE [LARGE SCALE GENOMIC DNA]</scope>
    <source>
        <strain evidence="2">cv. Pinot noir / PN40024</strain>
    </source>
</reference>
<keyword evidence="2" id="KW-1185">Reference proteome</keyword>